<evidence type="ECO:0000256" key="3">
    <source>
        <dbReference type="SAM" id="Phobius"/>
    </source>
</evidence>
<dbReference type="Pfam" id="PF25975">
    <property type="entry name" value="CzcB_C"/>
    <property type="match status" value="1"/>
</dbReference>
<dbReference type="Pfam" id="PF25954">
    <property type="entry name" value="Beta-barrel_RND_2"/>
    <property type="match status" value="1"/>
</dbReference>
<dbReference type="InterPro" id="IPR058790">
    <property type="entry name" value="BSH_CusB"/>
</dbReference>
<evidence type="ECO:0000259" key="8">
    <source>
        <dbReference type="Pfam" id="PF25954"/>
    </source>
</evidence>
<dbReference type="Pfam" id="PF25919">
    <property type="entry name" value="BSH_CusB"/>
    <property type="match status" value="1"/>
</dbReference>
<comment type="caution">
    <text evidence="10">The sequence shown here is derived from an EMBL/GenBank/DDBJ whole genome shotgun (WGS) entry which is preliminary data.</text>
</comment>
<feature type="domain" description="CzcB-like C-terminal circularly permuted SH3-like" evidence="9">
    <location>
        <begin position="337"/>
        <end position="400"/>
    </location>
</feature>
<dbReference type="GO" id="GO:0046914">
    <property type="term" value="F:transition metal ion binding"/>
    <property type="evidence" value="ECO:0007669"/>
    <property type="project" value="TreeGrafter"/>
</dbReference>
<dbReference type="PANTHER" id="PTHR30097">
    <property type="entry name" value="CATION EFFLUX SYSTEM PROTEIN CUSB"/>
    <property type="match status" value="1"/>
</dbReference>
<dbReference type="OrthoDB" id="9806939at2"/>
<dbReference type="InterPro" id="IPR045800">
    <property type="entry name" value="HMBD"/>
</dbReference>
<evidence type="ECO:0000256" key="1">
    <source>
        <dbReference type="ARBA" id="ARBA00009477"/>
    </source>
</evidence>
<dbReference type="AlphaFoldDB" id="A0A150XLJ3"/>
<dbReference type="FunFam" id="2.40.30.170:FF:000010">
    <property type="entry name" value="Efflux RND transporter periplasmic adaptor subunit"/>
    <property type="match status" value="1"/>
</dbReference>
<organism evidence="10 11">
    <name type="scientific">Roseivirga ehrenbergii (strain DSM 102268 / JCM 13514 / KCTC 12282 / NCIMB 14502 / KMM 6017)</name>
    <dbReference type="NCBI Taxonomy" id="279360"/>
    <lineage>
        <taxon>Bacteria</taxon>
        <taxon>Pseudomonadati</taxon>
        <taxon>Bacteroidota</taxon>
        <taxon>Cytophagia</taxon>
        <taxon>Cytophagales</taxon>
        <taxon>Roseivirgaceae</taxon>
        <taxon>Roseivirga</taxon>
    </lineage>
</organism>
<name>A0A150XLJ3_ROSEK</name>
<protein>
    <recommendedName>
        <fullName evidence="12">Efflux transporter periplasmic adaptor subunit</fullName>
    </recommendedName>
</protein>
<dbReference type="SUPFAM" id="SSF111369">
    <property type="entry name" value="HlyD-like secretion proteins"/>
    <property type="match status" value="1"/>
</dbReference>
<accession>A0A150XLJ3</accession>
<evidence type="ECO:0000259" key="6">
    <source>
        <dbReference type="Pfam" id="PF25869"/>
    </source>
</evidence>
<feature type="domain" description="CusB-like beta-barrel" evidence="8">
    <location>
        <begin position="254"/>
        <end position="328"/>
    </location>
</feature>
<dbReference type="Gene3D" id="2.40.30.170">
    <property type="match status" value="1"/>
</dbReference>
<dbReference type="RefSeq" id="WP_062590757.1">
    <property type="nucleotide sequence ID" value="NZ_LQZQ01000006.1"/>
</dbReference>
<sequence>MKVNKSIIITGLVTLGLGLLIGALFLGGNRTTTTKLDGHAGDGHQLEQTASGLWTCSMHPQVRQPEPGDCPFCGMDLIPLKEESGSDNPKMLKMSNAAIQLANIQTSIIGSGNIEAGLTLNGKVKVDERRVNVQTTHFAARIEKLYKNFEGEIVRKGDKIAELYSPELVTAQEELIEAKKVESSNPILLEAARKKLHHWKLSMEQIHEIENSSRPMRTFDLLADYDGIISKKMVNNGDHLNQGGALMEITDLSKVWAVFEVYERDLKNLRLGQQIDFTARSVSSQQFSGKIAFIEPVLNASSRVVEVRVDINNANGALKPDVFLKGKVSMNSQSDGLMVPKSAVLWTGERSVVYTKVNEEGNEYFMLNEVTLGDASGDYYQVKSGLSSGDEVVTNGAFTLDSESQLKGKISMMNPRKNTAETSSSGFPVVTLPESKNFKSLAVAPFQKQLGAVATAYIDLKDKMVKGEANSIKSSAVKMKEQLSKVDMSLTKGEAHTHWMAMLNPMNESLKKIEGSNDRDQQRLQFINLSKALINAIESFGTDINNPLYVQFCPMANDNKGATWISKDENIINPYFGDMMLTCGSVESVIGQ</sequence>
<feature type="domain" description="DUF3347" evidence="4">
    <location>
        <begin position="453"/>
        <end position="543"/>
    </location>
</feature>
<dbReference type="GO" id="GO:0060003">
    <property type="term" value="P:copper ion export"/>
    <property type="evidence" value="ECO:0007669"/>
    <property type="project" value="TreeGrafter"/>
</dbReference>
<feature type="domain" description="CusB-like three alpha-helical bundle" evidence="6">
    <location>
        <begin position="167"/>
        <end position="215"/>
    </location>
</feature>
<keyword evidence="2" id="KW-0813">Transport</keyword>
<evidence type="ECO:0000313" key="11">
    <source>
        <dbReference type="Proteomes" id="UP000075583"/>
    </source>
</evidence>
<reference evidence="10" key="1">
    <citation type="submission" date="2016-01" db="EMBL/GenBank/DDBJ databases">
        <title>Genome sequencing of Roseivirga ehrenbergii KMM 6017.</title>
        <authorList>
            <person name="Selvaratnam C."/>
            <person name="Thevarajoo S."/>
            <person name="Goh K.M."/>
            <person name="Ee R."/>
            <person name="Chan K.-G."/>
            <person name="Chong C.S."/>
        </authorList>
    </citation>
    <scope>NUCLEOTIDE SEQUENCE [LARGE SCALE GENOMIC DNA]</scope>
    <source>
        <strain evidence="10">KMM 6017</strain>
    </source>
</reference>
<dbReference type="Proteomes" id="UP000075583">
    <property type="component" value="Unassembled WGS sequence"/>
</dbReference>
<dbReference type="Pfam" id="PF25869">
    <property type="entry name" value="3HB_CusB"/>
    <property type="match status" value="1"/>
</dbReference>
<dbReference type="STRING" id="279360.MB14_16920"/>
<dbReference type="GO" id="GO:0030288">
    <property type="term" value="C:outer membrane-bounded periplasmic space"/>
    <property type="evidence" value="ECO:0007669"/>
    <property type="project" value="TreeGrafter"/>
</dbReference>
<dbReference type="InterPro" id="IPR006143">
    <property type="entry name" value="RND_pump_MFP"/>
</dbReference>
<dbReference type="InterPro" id="IPR058792">
    <property type="entry name" value="Beta-barrel_RND_2"/>
</dbReference>
<dbReference type="GO" id="GO:0015679">
    <property type="term" value="P:plasma membrane copper ion transport"/>
    <property type="evidence" value="ECO:0007669"/>
    <property type="project" value="TreeGrafter"/>
</dbReference>
<evidence type="ECO:0000259" key="9">
    <source>
        <dbReference type="Pfam" id="PF25975"/>
    </source>
</evidence>
<proteinExistence type="inferred from homology"/>
<dbReference type="Pfam" id="PF19335">
    <property type="entry name" value="HMBD"/>
    <property type="match status" value="1"/>
</dbReference>
<dbReference type="GO" id="GO:0022857">
    <property type="term" value="F:transmembrane transporter activity"/>
    <property type="evidence" value="ECO:0007669"/>
    <property type="project" value="InterPro"/>
</dbReference>
<evidence type="ECO:0000259" key="5">
    <source>
        <dbReference type="Pfam" id="PF19335"/>
    </source>
</evidence>
<keyword evidence="3" id="KW-0472">Membrane</keyword>
<evidence type="ECO:0008006" key="12">
    <source>
        <dbReference type="Google" id="ProtNLM"/>
    </source>
</evidence>
<keyword evidence="3" id="KW-1133">Transmembrane helix</keyword>
<gene>
    <name evidence="10" type="ORF">MB14_16920</name>
</gene>
<dbReference type="GO" id="GO:0016020">
    <property type="term" value="C:membrane"/>
    <property type="evidence" value="ECO:0007669"/>
    <property type="project" value="InterPro"/>
</dbReference>
<evidence type="ECO:0000256" key="2">
    <source>
        <dbReference type="ARBA" id="ARBA00022448"/>
    </source>
</evidence>
<dbReference type="InterPro" id="IPR058791">
    <property type="entry name" value="3HB_CusB"/>
</dbReference>
<comment type="similarity">
    <text evidence="1">Belongs to the membrane fusion protein (MFP) (TC 8.A.1) family.</text>
</comment>
<dbReference type="InterPro" id="IPR058649">
    <property type="entry name" value="CzcB_C"/>
</dbReference>
<feature type="transmembrane region" description="Helical" evidence="3">
    <location>
        <begin position="7"/>
        <end position="26"/>
    </location>
</feature>
<dbReference type="InterPro" id="IPR021782">
    <property type="entry name" value="DUF3347"/>
</dbReference>
<feature type="domain" description="CusB-like barrel-sandwich hybrid" evidence="7">
    <location>
        <begin position="137"/>
        <end position="249"/>
    </location>
</feature>
<dbReference type="Pfam" id="PF11827">
    <property type="entry name" value="DUF3347"/>
    <property type="match status" value="1"/>
</dbReference>
<evidence type="ECO:0000259" key="7">
    <source>
        <dbReference type="Pfam" id="PF25919"/>
    </source>
</evidence>
<dbReference type="Gene3D" id="2.40.420.20">
    <property type="match status" value="1"/>
</dbReference>
<feature type="domain" description="Heavy metal binding" evidence="5">
    <location>
        <begin position="54"/>
        <end position="79"/>
    </location>
</feature>
<dbReference type="NCBIfam" id="TIGR01730">
    <property type="entry name" value="RND_mfp"/>
    <property type="match status" value="1"/>
</dbReference>
<keyword evidence="3" id="KW-0812">Transmembrane</keyword>
<dbReference type="PANTHER" id="PTHR30097:SF4">
    <property type="entry name" value="SLR6042 PROTEIN"/>
    <property type="match status" value="1"/>
</dbReference>
<dbReference type="InterPro" id="IPR051909">
    <property type="entry name" value="MFP_Cation_Efflux"/>
</dbReference>
<dbReference type="EMBL" id="LQZQ01000006">
    <property type="protein sequence ID" value="KYG79543.1"/>
    <property type="molecule type" value="Genomic_DNA"/>
</dbReference>
<evidence type="ECO:0000259" key="4">
    <source>
        <dbReference type="Pfam" id="PF11827"/>
    </source>
</evidence>
<evidence type="ECO:0000313" key="10">
    <source>
        <dbReference type="EMBL" id="KYG79543.1"/>
    </source>
</evidence>
<keyword evidence="11" id="KW-1185">Reference proteome</keyword>